<dbReference type="AlphaFoldDB" id="A0A0D5LQI0"/>
<evidence type="ECO:0000256" key="1">
    <source>
        <dbReference type="SAM" id="Phobius"/>
    </source>
</evidence>
<keyword evidence="1" id="KW-0472">Membrane</keyword>
<dbReference type="RefSeq" id="WP_045681151.1">
    <property type="nucleotide sequence ID" value="NZ_CP010803.1"/>
</dbReference>
<gene>
    <name evidence="2" type="ORF">TM49_10635</name>
</gene>
<keyword evidence="3" id="KW-1185">Reference proteome</keyword>
<accession>A0A0D5LQI0</accession>
<dbReference type="EMBL" id="CP010803">
    <property type="protein sequence ID" value="AJY46022.1"/>
    <property type="molecule type" value="Genomic_DNA"/>
</dbReference>
<protein>
    <submittedName>
        <fullName evidence="2">Uncharacterized protein</fullName>
    </submittedName>
</protein>
<keyword evidence="1" id="KW-0812">Transmembrane</keyword>
<keyword evidence="1" id="KW-1133">Transmembrane helix</keyword>
<dbReference type="Proteomes" id="UP000032611">
    <property type="component" value="Chromosome"/>
</dbReference>
<evidence type="ECO:0000313" key="2">
    <source>
        <dbReference type="EMBL" id="AJY46022.1"/>
    </source>
</evidence>
<proteinExistence type="predicted"/>
<dbReference type="KEGG" id="mey:TM49_10635"/>
<organism evidence="2 3">
    <name type="scientific">Martelella endophytica</name>
    <dbReference type="NCBI Taxonomy" id="1486262"/>
    <lineage>
        <taxon>Bacteria</taxon>
        <taxon>Pseudomonadati</taxon>
        <taxon>Pseudomonadota</taxon>
        <taxon>Alphaproteobacteria</taxon>
        <taxon>Hyphomicrobiales</taxon>
        <taxon>Aurantimonadaceae</taxon>
        <taxon>Martelella</taxon>
    </lineage>
</organism>
<dbReference type="HOGENOM" id="CLU_2917197_0_0_5"/>
<dbReference type="OrthoDB" id="9941316at2"/>
<feature type="transmembrane region" description="Helical" evidence="1">
    <location>
        <begin position="6"/>
        <end position="23"/>
    </location>
</feature>
<name>A0A0D5LQI0_MAREN</name>
<evidence type="ECO:0000313" key="3">
    <source>
        <dbReference type="Proteomes" id="UP000032611"/>
    </source>
</evidence>
<reference evidence="2 3" key="1">
    <citation type="journal article" date="2015" name="Genome Announc.">
        <title>Complete genome sequence of Martelella endophytica YC6887, which has antifungal activity associated with a halophyte.</title>
        <authorList>
            <person name="Khan A."/>
            <person name="Khan H."/>
            <person name="Chung E.J."/>
            <person name="Hossain M.T."/>
            <person name="Chung Y.R."/>
        </authorList>
    </citation>
    <scope>NUCLEOTIDE SEQUENCE [LARGE SCALE GENOMIC DNA]</scope>
    <source>
        <strain evidence="2">YC6887</strain>
    </source>
</reference>
<dbReference type="PATRIC" id="fig|1486262.3.peg.2202"/>
<sequence>MFEYLPLIAFQIVFAAAGLAILYRMIGGKLFASTEPSSETLRREMFRRSAQNSNHGSSQAA</sequence>